<gene>
    <name evidence="1" type="ORF">OH76DRAFT_1399004</name>
</gene>
<proteinExistence type="predicted"/>
<organism evidence="1 2">
    <name type="scientific">Lentinus brumalis</name>
    <dbReference type="NCBI Taxonomy" id="2498619"/>
    <lineage>
        <taxon>Eukaryota</taxon>
        <taxon>Fungi</taxon>
        <taxon>Dikarya</taxon>
        <taxon>Basidiomycota</taxon>
        <taxon>Agaricomycotina</taxon>
        <taxon>Agaricomycetes</taxon>
        <taxon>Polyporales</taxon>
        <taxon>Polyporaceae</taxon>
        <taxon>Lentinus</taxon>
    </lineage>
</organism>
<name>A0A371DMV0_9APHY</name>
<evidence type="ECO:0000313" key="1">
    <source>
        <dbReference type="EMBL" id="RDX53861.1"/>
    </source>
</evidence>
<evidence type="ECO:0000313" key="2">
    <source>
        <dbReference type="Proteomes" id="UP000256964"/>
    </source>
</evidence>
<reference evidence="1 2" key="1">
    <citation type="journal article" date="2018" name="Biotechnol. Biofuels">
        <title>Integrative visual omics of the white-rot fungus Polyporus brumalis exposes the biotechnological potential of its oxidative enzymes for delignifying raw plant biomass.</title>
        <authorList>
            <person name="Miyauchi S."/>
            <person name="Rancon A."/>
            <person name="Drula E."/>
            <person name="Hage H."/>
            <person name="Chaduli D."/>
            <person name="Favel A."/>
            <person name="Grisel S."/>
            <person name="Henrissat B."/>
            <person name="Herpoel-Gimbert I."/>
            <person name="Ruiz-Duenas F.J."/>
            <person name="Chevret D."/>
            <person name="Hainaut M."/>
            <person name="Lin J."/>
            <person name="Wang M."/>
            <person name="Pangilinan J."/>
            <person name="Lipzen A."/>
            <person name="Lesage-Meessen L."/>
            <person name="Navarro D."/>
            <person name="Riley R."/>
            <person name="Grigoriev I.V."/>
            <person name="Zhou S."/>
            <person name="Raouche S."/>
            <person name="Rosso M.N."/>
        </authorList>
    </citation>
    <scope>NUCLEOTIDE SEQUENCE [LARGE SCALE GENOMIC DNA]</scope>
    <source>
        <strain evidence="1 2">BRFM 1820</strain>
    </source>
</reference>
<dbReference type="Proteomes" id="UP000256964">
    <property type="component" value="Unassembled WGS sequence"/>
</dbReference>
<sequence>MVEQYWQAEALKLGLVAVSWAVVAPRASRPPATIVSCLSSPSLLNVLSCHSASSADITNFSYASQKYLSR</sequence>
<dbReference type="AlphaFoldDB" id="A0A371DMV0"/>
<accession>A0A371DMV0</accession>
<dbReference type="EMBL" id="KZ857386">
    <property type="protein sequence ID" value="RDX53861.1"/>
    <property type="molecule type" value="Genomic_DNA"/>
</dbReference>
<protein>
    <submittedName>
        <fullName evidence="1">Uncharacterized protein</fullName>
    </submittedName>
</protein>
<keyword evidence="2" id="KW-1185">Reference proteome</keyword>